<proteinExistence type="predicted"/>
<evidence type="ECO:0000313" key="2">
    <source>
        <dbReference type="EMBL" id="EMF09506.1"/>
    </source>
</evidence>
<dbReference type="HOGENOM" id="CLU_1355414_0_0_1"/>
<evidence type="ECO:0000256" key="1">
    <source>
        <dbReference type="SAM" id="MobiDB-lite"/>
    </source>
</evidence>
<feature type="compositionally biased region" description="Polar residues" evidence="1">
    <location>
        <begin position="59"/>
        <end position="69"/>
    </location>
</feature>
<feature type="region of interest" description="Disordered" evidence="1">
    <location>
        <begin position="59"/>
        <end position="96"/>
    </location>
</feature>
<feature type="compositionally biased region" description="Basic and acidic residues" evidence="1">
    <location>
        <begin position="83"/>
        <end position="96"/>
    </location>
</feature>
<protein>
    <submittedName>
        <fullName evidence="2">Uncharacterized protein</fullName>
    </submittedName>
</protein>
<dbReference type="Proteomes" id="UP000016931">
    <property type="component" value="Unassembled WGS sequence"/>
</dbReference>
<dbReference type="GeneID" id="27899876"/>
<dbReference type="EMBL" id="KB456269">
    <property type="protein sequence ID" value="EMF09506.1"/>
    <property type="molecule type" value="Genomic_DNA"/>
</dbReference>
<evidence type="ECO:0000313" key="3">
    <source>
        <dbReference type="Proteomes" id="UP000016931"/>
    </source>
</evidence>
<keyword evidence="3" id="KW-1185">Reference proteome</keyword>
<accession>N1QDJ4</accession>
<feature type="region of interest" description="Disordered" evidence="1">
    <location>
        <begin position="139"/>
        <end position="177"/>
    </location>
</feature>
<sequence length="202" mass="22223">MLHGQAVGGYGARRSPAQTAALSLSLIKWLVGVKMPRVLFHHDALLAVPSISTRDVTTQPAQISRSRPTPTAHPNLLNVRHAKREEERREPGANRAAEKEVTILHFANGDTMDMVSVYPRISTNEVKIRRVQQRLFRTLPNLSSPARARRNKAEKDEGEGEVESGGGPAGGQRYATEGDHGKAVPILHHQNDLHIAVSMDRC</sequence>
<dbReference type="RefSeq" id="XP_016757627.1">
    <property type="nucleotide sequence ID" value="XM_016902739.1"/>
</dbReference>
<dbReference type="AlphaFoldDB" id="N1QDJ4"/>
<name>N1QDJ4_SPHMS</name>
<reference evidence="2 3" key="1">
    <citation type="journal article" date="2012" name="PLoS Pathog.">
        <title>Diverse lifestyles and strategies of plant pathogenesis encoded in the genomes of eighteen Dothideomycetes fungi.</title>
        <authorList>
            <person name="Ohm R.A."/>
            <person name="Feau N."/>
            <person name="Henrissat B."/>
            <person name="Schoch C.L."/>
            <person name="Horwitz B.A."/>
            <person name="Barry K.W."/>
            <person name="Condon B.J."/>
            <person name="Copeland A.C."/>
            <person name="Dhillon B."/>
            <person name="Glaser F."/>
            <person name="Hesse C.N."/>
            <person name="Kosti I."/>
            <person name="LaButti K."/>
            <person name="Lindquist E.A."/>
            <person name="Lucas S."/>
            <person name="Salamov A.A."/>
            <person name="Bradshaw R.E."/>
            <person name="Ciuffetti L."/>
            <person name="Hamelin R.C."/>
            <person name="Kema G.H.J."/>
            <person name="Lawrence C."/>
            <person name="Scott J.A."/>
            <person name="Spatafora J.W."/>
            <person name="Turgeon B.G."/>
            <person name="de Wit P.J.G.M."/>
            <person name="Zhong S."/>
            <person name="Goodwin S.B."/>
            <person name="Grigoriev I.V."/>
        </authorList>
    </citation>
    <scope>NUCLEOTIDE SEQUENCE [LARGE SCALE GENOMIC DNA]</scope>
    <source>
        <strain evidence="2 3">SO2202</strain>
    </source>
</reference>
<gene>
    <name evidence="2" type="ORF">SEPMUDRAFT_135886</name>
</gene>
<organism evidence="2 3">
    <name type="scientific">Sphaerulina musiva (strain SO2202)</name>
    <name type="common">Poplar stem canker fungus</name>
    <name type="synonym">Septoria musiva</name>
    <dbReference type="NCBI Taxonomy" id="692275"/>
    <lineage>
        <taxon>Eukaryota</taxon>
        <taxon>Fungi</taxon>
        <taxon>Dikarya</taxon>
        <taxon>Ascomycota</taxon>
        <taxon>Pezizomycotina</taxon>
        <taxon>Dothideomycetes</taxon>
        <taxon>Dothideomycetidae</taxon>
        <taxon>Mycosphaerellales</taxon>
        <taxon>Mycosphaerellaceae</taxon>
        <taxon>Sphaerulina</taxon>
    </lineage>
</organism>